<dbReference type="Proteomes" id="UP000442714">
    <property type="component" value="Unassembled WGS sequence"/>
</dbReference>
<evidence type="ECO:0000313" key="1">
    <source>
        <dbReference type="EMBL" id="MXO89338.1"/>
    </source>
</evidence>
<evidence type="ECO:0000313" key="2">
    <source>
        <dbReference type="Proteomes" id="UP000442714"/>
    </source>
</evidence>
<dbReference type="EMBL" id="WTYX01000001">
    <property type="protein sequence ID" value="MXO89338.1"/>
    <property type="molecule type" value="Genomic_DNA"/>
</dbReference>
<protein>
    <submittedName>
        <fullName evidence="1">DUF177 domain-containing protein</fullName>
    </submittedName>
</protein>
<name>A0A844ZNK2_9SPHN</name>
<reference evidence="1 2" key="1">
    <citation type="submission" date="2019-12" db="EMBL/GenBank/DDBJ databases">
        <title>Genomic-based taxomic classification of the family Erythrobacteraceae.</title>
        <authorList>
            <person name="Xu L."/>
        </authorList>
    </citation>
    <scope>NUCLEOTIDE SEQUENCE [LARGE SCALE GENOMIC DNA]</scope>
    <source>
        <strain evidence="1 2">KCTC 52763</strain>
    </source>
</reference>
<dbReference type="InterPro" id="IPR003772">
    <property type="entry name" value="YceD"/>
</dbReference>
<dbReference type="AlphaFoldDB" id="A0A844ZNK2"/>
<proteinExistence type="predicted"/>
<sequence>MTQSELSRTVKAKALKEEPYVIEATQAEREALSKRFALSELQSLRAEVTLTPKSNAVVAEGRLQAGWLQPCAISGEDFAASADEPLHFRFVPARSDFTPEEEVELTEDDLDELDYDGDSFDLGEAVAQSLGLAIDPYATGPNADATRKEKGIQIEGEQDGPMADMLAALKKG</sequence>
<keyword evidence="2" id="KW-1185">Reference proteome</keyword>
<accession>A0A844ZNK2</accession>
<dbReference type="RefSeq" id="WP_160602751.1">
    <property type="nucleotide sequence ID" value="NZ_WTYX01000001.1"/>
</dbReference>
<dbReference type="Pfam" id="PF02620">
    <property type="entry name" value="YceD"/>
    <property type="match status" value="1"/>
</dbReference>
<dbReference type="OrthoDB" id="8443793at2"/>
<comment type="caution">
    <text evidence="1">The sequence shown here is derived from an EMBL/GenBank/DDBJ whole genome shotgun (WGS) entry which is preliminary data.</text>
</comment>
<organism evidence="1 2">
    <name type="scientific">Pontixanthobacter aquaemixtae</name>
    <dbReference type="NCBI Taxonomy" id="1958940"/>
    <lineage>
        <taxon>Bacteria</taxon>
        <taxon>Pseudomonadati</taxon>
        <taxon>Pseudomonadota</taxon>
        <taxon>Alphaproteobacteria</taxon>
        <taxon>Sphingomonadales</taxon>
        <taxon>Erythrobacteraceae</taxon>
        <taxon>Pontixanthobacter</taxon>
    </lineage>
</organism>
<gene>
    <name evidence="1" type="ORF">GRI41_00705</name>
</gene>